<dbReference type="SUPFAM" id="SSF69318">
    <property type="entry name" value="Integrin alpha N-terminal domain"/>
    <property type="match status" value="2"/>
</dbReference>
<keyword evidence="1" id="KW-0732">Signal</keyword>
<gene>
    <name evidence="3" type="ORF">L0U89_16980</name>
</gene>
<name>A0ABS9BXG1_9BACT</name>
<dbReference type="InterPro" id="IPR028994">
    <property type="entry name" value="Integrin_alpha_N"/>
</dbReference>
<reference evidence="3 4" key="1">
    <citation type="submission" date="2022-01" db="EMBL/GenBank/DDBJ databases">
        <title>Mariniradius saccharolyticus sp. nov., isolated from sediment of a river.</title>
        <authorList>
            <person name="Liu H."/>
        </authorList>
    </citation>
    <scope>NUCLEOTIDE SEQUENCE [LARGE SCALE GENOMIC DNA]</scope>
    <source>
        <strain evidence="3 4">RY-2</strain>
    </source>
</reference>
<dbReference type="Gene3D" id="2.130.10.130">
    <property type="entry name" value="Integrin alpha, N-terminal"/>
    <property type="match status" value="3"/>
</dbReference>
<evidence type="ECO:0000313" key="4">
    <source>
        <dbReference type="Proteomes" id="UP001201449"/>
    </source>
</evidence>
<dbReference type="InterPro" id="IPR013517">
    <property type="entry name" value="FG-GAP"/>
</dbReference>
<keyword evidence="4" id="KW-1185">Reference proteome</keyword>
<dbReference type="Proteomes" id="UP001201449">
    <property type="component" value="Unassembled WGS sequence"/>
</dbReference>
<protein>
    <submittedName>
        <fullName evidence="3">VCBS repeat-containing protein</fullName>
    </submittedName>
</protein>
<dbReference type="PANTHER" id="PTHR16026:SF0">
    <property type="entry name" value="CARTILAGE ACIDIC PROTEIN 1"/>
    <property type="match status" value="1"/>
</dbReference>
<dbReference type="PANTHER" id="PTHR16026">
    <property type="entry name" value="CARTILAGE ACIDIC PROTEIN 1"/>
    <property type="match status" value="1"/>
</dbReference>
<evidence type="ECO:0000256" key="1">
    <source>
        <dbReference type="ARBA" id="ARBA00022729"/>
    </source>
</evidence>
<accession>A0ABS9BXG1</accession>
<evidence type="ECO:0000259" key="2">
    <source>
        <dbReference type="Pfam" id="PF07593"/>
    </source>
</evidence>
<dbReference type="InterPro" id="IPR011519">
    <property type="entry name" value="UnbV_ASPIC"/>
</dbReference>
<organism evidence="3 4">
    <name type="scientific">Mariniradius sediminis</name>
    <dbReference type="NCBI Taxonomy" id="2909237"/>
    <lineage>
        <taxon>Bacteria</taxon>
        <taxon>Pseudomonadati</taxon>
        <taxon>Bacteroidota</taxon>
        <taxon>Cytophagia</taxon>
        <taxon>Cytophagales</taxon>
        <taxon>Cyclobacteriaceae</taxon>
        <taxon>Mariniradius</taxon>
    </lineage>
</organism>
<sequence length="1114" mass="124402">MIQSRISQKLQLRPTLWLFPLAVFLWAGCKKAPERTDSPKLFTLLPSSHTGIDFRNDLSFTEKFNPYTFRNFFNGAGVALGDINNDGLIDIFLAGNQTPNRLYLNKGDFKFEDITQKAGLWVEGIWSTGVSMADINGDGFLDIYVCKSGPLEGDNRQNALYINNGDLTFSEQGQAFGIAEKGLSQHAVFFDYDRDGDLDMYLLNNSGRSIGLNDLREGQRAVRDPEGGNKLFRNDGGIFTDVSEQAGIYGSAIGYGLGVTAADLNRDGWPDLYVSNDFFERDYLYINNQDGTFSEVLESAMTEISMGSMGADIADLDNDGWQDIFVTEMLPATWDRVKTKTPFEDWDKYQANIKAGYFHQFTRNTLQRNLGWKPGTNESHFVDIARFSGVHATDWSWGALIFDADNDGLRDIFVANGIVTDLTDFDFVDYFEDKSDLIQQYRRDSVLITKILEQAPSTPLQNYLFHNRGNFHFENIAAQSGMEQLTFSTGAAYADFNNDGALDLVVNNLNGEVFLYQNNSPQISKRNFLQLDLQGNYGALVQVFVGNQTILAENNPVKGYMSSVDQRVHIGLDTLKLVDSIWVDWPHGKRSVLKSVAANQVLKINPAEASIPSPALTVPTTLVSPTPSPSWKHEESSFVDFDRDRLRFQMASNEGPRIAVADLNGDGWDDLFLPGAKGQTSTIWMQDANGNFREAQVLEKSEEPEDVEGLFFDANADGRLDLYVVSGSLEFNYLNPLYQDRLYLNDGNGKLQLSPKSLPPRFESSAFVKALDFNKDGKPDLLVGTRTIPFAYGVGGDLVLLENQGDGNFLDKTAALAPGFKGMGMARDAWTGDLDGDGHIEIVVVGDWMPIHVFSERQGKFVETSIEMGFGKTGGFWNCILAGDWNADGKTDLLLGNMGTNSRLQASADKPLRMYVNDFDQNGSVEQIITQYEGDKAYPIVLKNTLLKQLPALRKNLLNYAAYKDKTIQDLFPEDLLQRSKIWEVHTLESRMYIQGGNATFASVKIPEVLQYSAVYAFHAESDSDGQLHLFAGGNQSRIKPELGIQMGSYGWHFILDKEGNIRHIPADESGFFVPGEIRSMRTIRGSKGKYFAVARNNDTMLFFKMNEKPRLSK</sequence>
<dbReference type="Pfam" id="PF13517">
    <property type="entry name" value="FG-GAP_3"/>
    <property type="match status" value="5"/>
</dbReference>
<feature type="domain" description="ASPIC/UnbV" evidence="2">
    <location>
        <begin position="537"/>
        <end position="602"/>
    </location>
</feature>
<dbReference type="RefSeq" id="WP_234862605.1">
    <property type="nucleotide sequence ID" value="NZ_JAKEVZ010000015.1"/>
</dbReference>
<dbReference type="InterPro" id="IPR027039">
    <property type="entry name" value="Crtac1"/>
</dbReference>
<dbReference type="PROSITE" id="PS51257">
    <property type="entry name" value="PROKAR_LIPOPROTEIN"/>
    <property type="match status" value="1"/>
</dbReference>
<dbReference type="EMBL" id="JAKEVZ010000015">
    <property type="protein sequence ID" value="MCF1752755.1"/>
    <property type="molecule type" value="Genomic_DNA"/>
</dbReference>
<proteinExistence type="predicted"/>
<comment type="caution">
    <text evidence="3">The sequence shown here is derived from an EMBL/GenBank/DDBJ whole genome shotgun (WGS) entry which is preliminary data.</text>
</comment>
<dbReference type="Pfam" id="PF07593">
    <property type="entry name" value="UnbV_ASPIC"/>
    <property type="match status" value="1"/>
</dbReference>
<evidence type="ECO:0000313" key="3">
    <source>
        <dbReference type="EMBL" id="MCF1752755.1"/>
    </source>
</evidence>